<comment type="subcellular location">
    <subcellularLocation>
        <location evidence="1">Cytoplasm</location>
        <location evidence="1">Cytosol</location>
    </subcellularLocation>
</comment>
<dbReference type="InterPro" id="IPR039344">
    <property type="entry name" value="MBLAC1"/>
</dbReference>
<comment type="catalytic activity">
    <reaction evidence="5">
        <text>a ribonucleotidyl-ribonucleotide-RNA + H2O = a 3'-end ribonucleotide-RNA + a 5'-end 5'-phospho-ribonucleoside-RNA + H(+)</text>
        <dbReference type="Rhea" id="RHEA:68096"/>
        <dbReference type="Rhea" id="RHEA-COMP:15179"/>
        <dbReference type="Rhea" id="RHEA-COMP:17355"/>
        <dbReference type="Rhea" id="RHEA-COMP:17428"/>
        <dbReference type="ChEBI" id="CHEBI:15377"/>
        <dbReference type="ChEBI" id="CHEBI:15378"/>
        <dbReference type="ChEBI" id="CHEBI:74896"/>
        <dbReference type="ChEBI" id="CHEBI:138282"/>
        <dbReference type="ChEBI" id="CHEBI:173118"/>
    </reaction>
    <physiologicalReaction direction="left-to-right" evidence="5">
        <dbReference type="Rhea" id="RHEA:68097"/>
    </physiologicalReaction>
</comment>
<dbReference type="AlphaFoldDB" id="A0A117MBT9"/>
<evidence type="ECO:0000313" key="9">
    <source>
        <dbReference type="Proteomes" id="UP000053961"/>
    </source>
</evidence>
<dbReference type="InterPro" id="IPR036866">
    <property type="entry name" value="RibonucZ/Hydroxyglut_hydro"/>
</dbReference>
<dbReference type="CDD" id="cd07711">
    <property type="entry name" value="MBLAC1-like_MBL-fold"/>
    <property type="match status" value="1"/>
</dbReference>
<dbReference type="PANTHER" id="PTHR23200">
    <property type="entry name" value="METALLO-BETA-LACTAMASE DOMAIN-CONTAINING PROTEIN 1"/>
    <property type="match status" value="1"/>
</dbReference>
<evidence type="ECO:0000256" key="1">
    <source>
        <dbReference type="ARBA" id="ARBA00004514"/>
    </source>
</evidence>
<feature type="domain" description="Metallo-beta-lactamase" evidence="7">
    <location>
        <begin position="23"/>
        <end position="187"/>
    </location>
</feature>
<organism evidence="8 9">
    <name type="scientific">Methanothrix harundinacea</name>
    <dbReference type="NCBI Taxonomy" id="301375"/>
    <lineage>
        <taxon>Archaea</taxon>
        <taxon>Methanobacteriati</taxon>
        <taxon>Methanobacteriota</taxon>
        <taxon>Stenosarchaea group</taxon>
        <taxon>Methanomicrobia</taxon>
        <taxon>Methanotrichales</taxon>
        <taxon>Methanotrichaceae</taxon>
        <taxon>Methanothrix</taxon>
    </lineage>
</organism>
<gene>
    <name evidence="8" type="ORF">XE07_1821</name>
</gene>
<dbReference type="GO" id="GO:0005829">
    <property type="term" value="C:cytosol"/>
    <property type="evidence" value="ECO:0007669"/>
    <property type="project" value="UniProtKB-SubCell"/>
</dbReference>
<dbReference type="InterPro" id="IPR001279">
    <property type="entry name" value="Metallo-B-lactamas"/>
</dbReference>
<evidence type="ECO:0000256" key="4">
    <source>
        <dbReference type="ARBA" id="ARBA00032988"/>
    </source>
</evidence>
<sequence>MAEITLLAEGYVVSLGGGRLRASPSAVLIEDAGIRVLVDPGADKKGLLSGLSRRGLSHKDVDLIFVTHTHLDHILNLRLFPETEVCDSSYIYRGEEVIPYEKFVPGTNVEVLPTPGHTPDHASLLVQADGEIWLVAGDLFWWGEGAVHGADRESLLALEDEYAFDTEALRRSRMTALERADVVIPGHGKILRPHGRHPPGIR</sequence>
<reference evidence="9" key="1">
    <citation type="journal article" date="2015" name="MBio">
        <title>Genome-Resolved Metagenomic Analysis Reveals Roles for Candidate Phyla and Other Microbial Community Members in Biogeochemical Transformations in Oil Reservoirs.</title>
        <authorList>
            <person name="Hu P."/>
            <person name="Tom L."/>
            <person name="Singh A."/>
            <person name="Thomas B.C."/>
            <person name="Baker B.J."/>
            <person name="Piceno Y.M."/>
            <person name="Andersen G.L."/>
            <person name="Banfield J.F."/>
        </authorList>
    </citation>
    <scope>NUCLEOTIDE SEQUENCE [LARGE SCALE GENOMIC DNA]</scope>
</reference>
<name>A0A117MBT9_9EURY</name>
<comment type="subunit">
    <text evidence="2">Homodimer.</text>
</comment>
<dbReference type="Pfam" id="PF00753">
    <property type="entry name" value="Lactamase_B"/>
    <property type="match status" value="1"/>
</dbReference>
<dbReference type="EMBL" id="LGHB01000035">
    <property type="protein sequence ID" value="KUK95362.1"/>
    <property type="molecule type" value="Genomic_DNA"/>
</dbReference>
<accession>A0A117MBT9</accession>
<evidence type="ECO:0000313" key="8">
    <source>
        <dbReference type="EMBL" id="KUK95362.1"/>
    </source>
</evidence>
<evidence type="ECO:0000259" key="7">
    <source>
        <dbReference type="SMART" id="SM00849"/>
    </source>
</evidence>
<comment type="caution">
    <text evidence="8">The sequence shown here is derived from an EMBL/GenBank/DDBJ whole genome shotgun (WGS) entry which is preliminary data.</text>
</comment>
<dbReference type="SMART" id="SM00849">
    <property type="entry name" value="Lactamase_B"/>
    <property type="match status" value="1"/>
</dbReference>
<dbReference type="SUPFAM" id="SSF56281">
    <property type="entry name" value="Metallo-hydrolase/oxidoreductase"/>
    <property type="match status" value="1"/>
</dbReference>
<dbReference type="PATRIC" id="fig|301375.6.peg.1255"/>
<dbReference type="PANTHER" id="PTHR23200:SF48">
    <property type="entry name" value="METALLO-BETA-LACTAMASE DOMAIN-CONTAINING PROTEIN 1"/>
    <property type="match status" value="1"/>
</dbReference>
<proteinExistence type="predicted"/>
<protein>
    <recommendedName>
        <fullName evidence="3">Metallo-beta-lactamase domain-containing protein 1</fullName>
    </recommendedName>
    <alternativeName>
        <fullName evidence="4">Endoribonuclease MBLAC1</fullName>
    </alternativeName>
</protein>
<evidence type="ECO:0000256" key="5">
    <source>
        <dbReference type="ARBA" id="ARBA00044690"/>
    </source>
</evidence>
<dbReference type="Gene3D" id="3.60.15.10">
    <property type="entry name" value="Ribonuclease Z/Hydroxyacylglutathione hydrolase-like"/>
    <property type="match status" value="1"/>
</dbReference>
<comment type="function">
    <text evidence="6">Endoribonuclease that catalyzes the hydrolysis of histone-coding pre-mRNA 3'-end. Involved in histone pre-mRNA processing during the S-phase of the cell cycle, which is required for entering/progressing through S-phase. Cleaves histone pre-mRNA at a major and a minor cleavage site after the 5'-ACCCA-3' and the 5'-ACCCACA-3' sequence, respectively, and located downstream of the stem-loop. May require the presence of the HDE element located at the histone pre-RNA 3'-end to avoid non-specific cleavage.</text>
</comment>
<evidence type="ECO:0000256" key="6">
    <source>
        <dbReference type="ARBA" id="ARBA00045869"/>
    </source>
</evidence>
<evidence type="ECO:0000256" key="2">
    <source>
        <dbReference type="ARBA" id="ARBA00011738"/>
    </source>
</evidence>
<evidence type="ECO:0000256" key="3">
    <source>
        <dbReference type="ARBA" id="ARBA00014856"/>
    </source>
</evidence>
<dbReference type="Proteomes" id="UP000053961">
    <property type="component" value="Unassembled WGS sequence"/>
</dbReference>